<dbReference type="AlphaFoldDB" id="R3TVW7"/>
<keyword evidence="12 20" id="KW-0456">Lyase</keyword>
<evidence type="ECO:0000256" key="4">
    <source>
        <dbReference type="ARBA" id="ARBA00005549"/>
    </source>
</evidence>
<comment type="subcellular location">
    <subcellularLocation>
        <location evidence="3">Cytoplasm</location>
    </subcellularLocation>
</comment>
<comment type="similarity">
    <text evidence="4">Belongs to the HpcH/HpaI aldolase family. Citrate lyase beta subunit subfamily.</text>
</comment>
<organism evidence="20 21">
    <name type="scientific">Enterococcus caccae ATCC BAA-1240</name>
    <dbReference type="NCBI Taxonomy" id="1158612"/>
    <lineage>
        <taxon>Bacteria</taxon>
        <taxon>Bacillati</taxon>
        <taxon>Bacillota</taxon>
        <taxon>Bacilli</taxon>
        <taxon>Lactobacillales</taxon>
        <taxon>Enterococcaceae</taxon>
        <taxon>Enterococcus</taxon>
    </lineage>
</organism>
<evidence type="ECO:0000256" key="1">
    <source>
        <dbReference type="ARBA" id="ARBA00001946"/>
    </source>
</evidence>
<evidence type="ECO:0000256" key="14">
    <source>
        <dbReference type="ARBA" id="ARBA00032495"/>
    </source>
</evidence>
<dbReference type="SUPFAM" id="SSF51621">
    <property type="entry name" value="Phosphoenolpyruvate/pyruvate domain"/>
    <property type="match status" value="1"/>
</dbReference>
<evidence type="ECO:0000256" key="6">
    <source>
        <dbReference type="ARBA" id="ARBA00012258"/>
    </source>
</evidence>
<comment type="cofactor">
    <cofactor evidence="1">
        <name>Mg(2+)</name>
        <dbReference type="ChEBI" id="CHEBI:18420"/>
    </cofactor>
</comment>
<keyword evidence="11 18" id="KW-0460">Magnesium</keyword>
<evidence type="ECO:0000256" key="17">
    <source>
        <dbReference type="PIRSR" id="PIRSR015582-1"/>
    </source>
</evidence>
<dbReference type="PATRIC" id="fig|1158612.3.peg.1534"/>
<evidence type="ECO:0000256" key="7">
    <source>
        <dbReference type="ARBA" id="ARBA00012914"/>
    </source>
</evidence>
<dbReference type="Proteomes" id="UP000013840">
    <property type="component" value="Unassembled WGS sequence"/>
</dbReference>
<dbReference type="EC" id="4.1.3.34" evidence="6"/>
<evidence type="ECO:0000256" key="18">
    <source>
        <dbReference type="PIRSR" id="PIRSR015582-2"/>
    </source>
</evidence>
<reference evidence="20 21" key="1">
    <citation type="submission" date="2013-02" db="EMBL/GenBank/DDBJ databases">
        <title>The Genome Sequence of Enterococcus caccae BAA-1240.</title>
        <authorList>
            <consortium name="The Broad Institute Genome Sequencing Platform"/>
            <consortium name="The Broad Institute Genome Sequencing Center for Infectious Disease"/>
            <person name="Earl A.M."/>
            <person name="Gilmore M.S."/>
            <person name="Lebreton F."/>
            <person name="Walker B."/>
            <person name="Young S.K."/>
            <person name="Zeng Q."/>
            <person name="Gargeya S."/>
            <person name="Fitzgerald M."/>
            <person name="Haas B."/>
            <person name="Abouelleil A."/>
            <person name="Alvarado L."/>
            <person name="Arachchi H.M."/>
            <person name="Berlin A.M."/>
            <person name="Chapman S.B."/>
            <person name="Dewar J."/>
            <person name="Goldberg J."/>
            <person name="Griggs A."/>
            <person name="Gujja S."/>
            <person name="Hansen M."/>
            <person name="Howarth C."/>
            <person name="Imamovic A."/>
            <person name="Larimer J."/>
            <person name="McCowan C."/>
            <person name="Murphy C."/>
            <person name="Neiman D."/>
            <person name="Pearson M."/>
            <person name="Priest M."/>
            <person name="Roberts A."/>
            <person name="Saif S."/>
            <person name="Shea T."/>
            <person name="Sisk P."/>
            <person name="Sykes S."/>
            <person name="Wortman J."/>
            <person name="Nusbaum C."/>
            <person name="Birren B."/>
        </authorList>
    </citation>
    <scope>NUCLEOTIDE SEQUENCE [LARGE SCALE GENOMIC DNA]</scope>
    <source>
        <strain evidence="20 21">ATCC BAA-1240</strain>
    </source>
</reference>
<dbReference type="GO" id="GO:0008816">
    <property type="term" value="F:citryl-CoA lyase activity"/>
    <property type="evidence" value="ECO:0007669"/>
    <property type="project" value="UniProtKB-EC"/>
</dbReference>
<comment type="catalytic activity">
    <reaction evidence="16">
        <text>(3S)-citryl-CoA = oxaloacetate + acetyl-CoA</text>
        <dbReference type="Rhea" id="RHEA:20812"/>
        <dbReference type="ChEBI" id="CHEBI:16452"/>
        <dbReference type="ChEBI" id="CHEBI:57288"/>
        <dbReference type="ChEBI" id="CHEBI:57321"/>
        <dbReference type="EC" id="4.1.3.34"/>
    </reaction>
</comment>
<dbReference type="GO" id="GO:0006107">
    <property type="term" value="P:oxaloacetate metabolic process"/>
    <property type="evidence" value="ECO:0007669"/>
    <property type="project" value="TreeGrafter"/>
</dbReference>
<gene>
    <name evidence="20" type="ORF">UC7_01546</name>
</gene>
<evidence type="ECO:0000256" key="9">
    <source>
        <dbReference type="ARBA" id="ARBA00022490"/>
    </source>
</evidence>
<comment type="caution">
    <text evidence="20">The sequence shown here is derived from an EMBL/GenBank/DDBJ whole genome shotgun (WGS) entry which is preliminary data.</text>
</comment>
<comment type="function">
    <text evidence="2">Represents a citryl-ACP lyase.</text>
</comment>
<feature type="binding site" evidence="17">
    <location>
        <position position="67"/>
    </location>
    <ligand>
        <name>substrate</name>
    </ligand>
</feature>
<dbReference type="InterPro" id="IPR011206">
    <property type="entry name" value="Citrate_lyase_beta/mcl1/mcl2"/>
</dbReference>
<dbReference type="GO" id="GO:0005737">
    <property type="term" value="C:cytoplasm"/>
    <property type="evidence" value="ECO:0007669"/>
    <property type="project" value="UniProtKB-SubCell"/>
</dbReference>
<evidence type="ECO:0000256" key="2">
    <source>
        <dbReference type="ARBA" id="ARBA00003671"/>
    </source>
</evidence>
<proteinExistence type="inferred from homology"/>
<sequence length="295" mass="32220">MERLRRTMMFVPGANASMLRDATLYGADSLMFDLEDAVSLKEKDSARLLVYNALRTFDYSSVETVVRINGLDTVGRQDVEAMVLAGVDVIRLPKTETAQDIVDVAAVITEMETKYGISVGTTKMMAAIESAEGVLNAREIALASDRLIGIALGAEDYVTNMKTHRYPNGQELFFARSFILHSARAAGIAAIDTVYSDVDNTEGFLAEVELIKQLGFDGKSVINPRQIPLVNSVYEPTEKEIQNAKEVIWGIREAEAKGSGVISVNGKMVDKPIVERAERVIALAVAAKLISEEEV</sequence>
<dbReference type="PIRSF" id="PIRSF015582">
    <property type="entry name" value="Cit_lyase_B"/>
    <property type="match status" value="1"/>
</dbReference>
<dbReference type="OrthoDB" id="9786940at2"/>
<dbReference type="STRING" id="317735.RU98_GL002226"/>
<comment type="subunit">
    <text evidence="5">Oligomer with a subunit composition of (alpha,beta,gamma)6.</text>
</comment>
<dbReference type="Pfam" id="PF03328">
    <property type="entry name" value="HpcH_HpaI"/>
    <property type="match status" value="1"/>
</dbReference>
<feature type="domain" description="HpcH/HpaI aldolase/citrate lyase" evidence="19">
    <location>
        <begin position="6"/>
        <end position="224"/>
    </location>
</feature>
<protein>
    <recommendedName>
        <fullName evidence="8">Citrate lyase subunit beta</fullName>
        <ecNumber evidence="6">4.1.3.34</ecNumber>
        <ecNumber evidence="7">4.1.3.6</ecNumber>
    </recommendedName>
    <alternativeName>
        <fullName evidence="13">Citrate (pro-3S)-lyase subunit beta</fullName>
    </alternativeName>
    <alternativeName>
        <fullName evidence="14">Citryl-CoA lyase subunit</fullName>
    </alternativeName>
</protein>
<dbReference type="Gene3D" id="3.20.20.60">
    <property type="entry name" value="Phosphoenolpyruvate-binding domains"/>
    <property type="match status" value="1"/>
</dbReference>
<evidence type="ECO:0000313" key="21">
    <source>
        <dbReference type="Proteomes" id="UP000013840"/>
    </source>
</evidence>
<feature type="binding site" evidence="17">
    <location>
        <position position="129"/>
    </location>
    <ligand>
        <name>substrate</name>
    </ligand>
</feature>
<keyword evidence="21" id="KW-1185">Reference proteome</keyword>
<evidence type="ECO:0000256" key="16">
    <source>
        <dbReference type="ARBA" id="ARBA00049110"/>
    </source>
</evidence>
<evidence type="ECO:0000313" key="20">
    <source>
        <dbReference type="EMBL" id="EOL45749.1"/>
    </source>
</evidence>
<evidence type="ECO:0000256" key="8">
    <source>
        <dbReference type="ARBA" id="ARBA00015712"/>
    </source>
</evidence>
<evidence type="ECO:0000256" key="13">
    <source>
        <dbReference type="ARBA" id="ARBA00030255"/>
    </source>
</evidence>
<dbReference type="FunFam" id="3.20.20.60:FF:000008">
    <property type="entry name" value="Citrate (Pro-3S)-lyase subunit beta"/>
    <property type="match status" value="1"/>
</dbReference>
<dbReference type="EMBL" id="AJAU01000017">
    <property type="protein sequence ID" value="EOL45749.1"/>
    <property type="molecule type" value="Genomic_DNA"/>
</dbReference>
<dbReference type="eggNOG" id="COG2301">
    <property type="taxonomic scope" value="Bacteria"/>
</dbReference>
<feature type="binding site" evidence="18">
    <location>
        <position position="156"/>
    </location>
    <ligand>
        <name>Mg(2+)</name>
        <dbReference type="ChEBI" id="CHEBI:18420"/>
    </ligand>
</feature>
<dbReference type="PANTHER" id="PTHR32308">
    <property type="entry name" value="LYASE BETA SUBUNIT, PUTATIVE (AFU_ORTHOLOGUE AFUA_4G13030)-RELATED"/>
    <property type="match status" value="1"/>
</dbReference>
<dbReference type="GO" id="GO:0008815">
    <property type="term" value="F:citrate (pro-3S)-lyase activity"/>
    <property type="evidence" value="ECO:0007669"/>
    <property type="project" value="UniProtKB-EC"/>
</dbReference>
<dbReference type="PANTHER" id="PTHR32308:SF10">
    <property type="entry name" value="CITRATE LYASE SUBUNIT BETA"/>
    <property type="match status" value="1"/>
</dbReference>
<keyword evidence="9" id="KW-0963">Cytoplasm</keyword>
<dbReference type="NCBIfam" id="TIGR01588">
    <property type="entry name" value="citE"/>
    <property type="match status" value="1"/>
</dbReference>
<feature type="binding site" evidence="18">
    <location>
        <position position="129"/>
    </location>
    <ligand>
        <name>Mg(2+)</name>
        <dbReference type="ChEBI" id="CHEBI:18420"/>
    </ligand>
</feature>
<evidence type="ECO:0000256" key="10">
    <source>
        <dbReference type="ARBA" id="ARBA00022723"/>
    </source>
</evidence>
<name>R3TVW7_9ENTE</name>
<evidence type="ECO:0000256" key="5">
    <source>
        <dbReference type="ARBA" id="ARBA00011382"/>
    </source>
</evidence>
<evidence type="ECO:0000256" key="3">
    <source>
        <dbReference type="ARBA" id="ARBA00004496"/>
    </source>
</evidence>
<evidence type="ECO:0000259" key="19">
    <source>
        <dbReference type="Pfam" id="PF03328"/>
    </source>
</evidence>
<keyword evidence="10 18" id="KW-0479">Metal-binding</keyword>
<evidence type="ECO:0000256" key="12">
    <source>
        <dbReference type="ARBA" id="ARBA00023239"/>
    </source>
</evidence>
<dbReference type="GO" id="GO:0009346">
    <property type="term" value="C:ATP-independent citrate lyase complex"/>
    <property type="evidence" value="ECO:0007669"/>
    <property type="project" value="InterPro"/>
</dbReference>
<dbReference type="EC" id="4.1.3.6" evidence="7"/>
<dbReference type="GO" id="GO:0006084">
    <property type="term" value="P:acetyl-CoA metabolic process"/>
    <property type="evidence" value="ECO:0007669"/>
    <property type="project" value="InterPro"/>
</dbReference>
<accession>R3TVW7</accession>
<evidence type="ECO:0000256" key="15">
    <source>
        <dbReference type="ARBA" id="ARBA00048308"/>
    </source>
</evidence>
<evidence type="ECO:0000256" key="11">
    <source>
        <dbReference type="ARBA" id="ARBA00022842"/>
    </source>
</evidence>
<dbReference type="GO" id="GO:0000287">
    <property type="term" value="F:magnesium ion binding"/>
    <property type="evidence" value="ECO:0007669"/>
    <property type="project" value="TreeGrafter"/>
</dbReference>
<dbReference type="InterPro" id="IPR015813">
    <property type="entry name" value="Pyrv/PenolPyrv_kinase-like_dom"/>
</dbReference>
<dbReference type="InterPro" id="IPR005000">
    <property type="entry name" value="Aldolase/citrate-lyase_domain"/>
</dbReference>
<dbReference type="RefSeq" id="WP_010771674.1">
    <property type="nucleotide sequence ID" value="NZ_KB946333.1"/>
</dbReference>
<dbReference type="InterPro" id="IPR040442">
    <property type="entry name" value="Pyrv_kinase-like_dom_sf"/>
</dbReference>
<dbReference type="InterPro" id="IPR006475">
    <property type="entry name" value="Citrate_lyase_beta_bac"/>
</dbReference>
<comment type="catalytic activity">
    <reaction evidence="15">
        <text>citrate = oxaloacetate + acetate</text>
        <dbReference type="Rhea" id="RHEA:10760"/>
        <dbReference type="ChEBI" id="CHEBI:16452"/>
        <dbReference type="ChEBI" id="CHEBI:16947"/>
        <dbReference type="ChEBI" id="CHEBI:30089"/>
        <dbReference type="EC" id="4.1.3.6"/>
    </reaction>
</comment>